<dbReference type="SUPFAM" id="SSF55797">
    <property type="entry name" value="PR-1-like"/>
    <property type="match status" value="2"/>
</dbReference>
<evidence type="ECO:0000313" key="3">
    <source>
        <dbReference type="Proteomes" id="UP000054495"/>
    </source>
</evidence>
<dbReference type="EMBL" id="KE124778">
    <property type="protein sequence ID" value="EPB80613.1"/>
    <property type="molecule type" value="Genomic_DNA"/>
</dbReference>
<reference evidence="2 3" key="1">
    <citation type="submission" date="2013-05" db="EMBL/GenBank/DDBJ databases">
        <title>Draft genome of the parasitic nematode Anyclostoma ceylanicum.</title>
        <authorList>
            <person name="Mitreva M."/>
        </authorList>
    </citation>
    <scope>NUCLEOTIDE SEQUENCE [LARGE SCALE GENOMIC DNA]</scope>
</reference>
<proteinExistence type="predicted"/>
<dbReference type="CDD" id="cd05380">
    <property type="entry name" value="CAP_euk"/>
    <property type="match status" value="2"/>
</dbReference>
<dbReference type="Proteomes" id="UP000054495">
    <property type="component" value="Unassembled WGS sequence"/>
</dbReference>
<accession>A0A0D6MAF7</accession>
<protein>
    <recommendedName>
        <fullName evidence="1">SCP domain-containing protein</fullName>
    </recommendedName>
</protein>
<dbReference type="Pfam" id="PF00188">
    <property type="entry name" value="CAP"/>
    <property type="match status" value="2"/>
</dbReference>
<dbReference type="Gene3D" id="3.40.33.10">
    <property type="entry name" value="CAP"/>
    <property type="match status" value="2"/>
</dbReference>
<dbReference type="PANTHER" id="PTHR22255">
    <property type="entry name" value="LP06548P"/>
    <property type="match status" value="1"/>
</dbReference>
<dbReference type="PANTHER" id="PTHR22255:SF9">
    <property type="entry name" value="LP06548P"/>
    <property type="match status" value="1"/>
</dbReference>
<dbReference type="Pfam" id="PF23069">
    <property type="entry name" value="DUF7042"/>
    <property type="match status" value="1"/>
</dbReference>
<keyword evidence="3" id="KW-1185">Reference proteome</keyword>
<name>A0A0D6MAF7_9BILA</name>
<organism evidence="2 3">
    <name type="scientific">Ancylostoma ceylanicum</name>
    <dbReference type="NCBI Taxonomy" id="53326"/>
    <lineage>
        <taxon>Eukaryota</taxon>
        <taxon>Metazoa</taxon>
        <taxon>Ecdysozoa</taxon>
        <taxon>Nematoda</taxon>
        <taxon>Chromadorea</taxon>
        <taxon>Rhabditida</taxon>
        <taxon>Rhabditina</taxon>
        <taxon>Rhabditomorpha</taxon>
        <taxon>Strongyloidea</taxon>
        <taxon>Ancylostomatidae</taxon>
        <taxon>Ancylostomatinae</taxon>
        <taxon>Ancylostoma</taxon>
    </lineage>
</organism>
<dbReference type="SMART" id="SM00198">
    <property type="entry name" value="SCP"/>
    <property type="match status" value="1"/>
</dbReference>
<evidence type="ECO:0000313" key="2">
    <source>
        <dbReference type="EMBL" id="EPB80613.1"/>
    </source>
</evidence>
<dbReference type="InterPro" id="IPR014044">
    <property type="entry name" value="CAP_dom"/>
</dbReference>
<dbReference type="InterPro" id="IPR055470">
    <property type="entry name" value="DUF7042"/>
</dbReference>
<sequence>MTLQKIAKLQIASAVKASIAAQCIFDSSMTLERCRYHFSGDTTMHTLFRKDAPPVQCPIEAPLNFTYHTSGGACSSRISSITSNPLRVSDKDAKLPQTFVNSYNLKHRLIDWREHLGQNTKNDLKKKGEMILTVEKVSEVECIASWNSLGHTFFAARIVDQTGTSGRIGISADASCQELTHIGAATTTLHYKQDHKIHSQCDFPEYLHATVGRVRQSWESIVSGRRNVIQNGYWVSSYKAKNDSVWTCLESRRLEHFVAIRAHFHRRGHHMVQLSFGQISHNEYEDCTEMVVETRDTLVLHGAQEECPLRGRYSSPSCPHPVLYLGCQKPDEIQISSECNPIQKDSDVYSCAAHYEHGDDHYIVVRDELSTQLQCLRTHRRDKEIRPVETLLHRCGGHFCGHDFCFLRTHRRDKEIRPVETLLHRCGGHFCGHDFCFLCLIVRTSILMWTDDMAVHKSIKGHTNLTVRQTPVFECRDSLVSDDWREMILTFHNDKRRILSSGQQQNKDGTNLKPAKRMNELIWECNLERQARDGAAQCGSFTLANKGVNQELFKSSGKCDIMAKTKDVLNKWWNEVKTVGLSDDRKFAVGLENFANMAFHKTTAFACSYASGAKADIVLYPGVAHASKACSGCSDTAPCVNRLCRAEFNHAEEAPLFCNLDGMTKDMSETALNMHNYYRILETKYSYHEIRQPRTEVDVASARYDCGDKQSLAYEAAKKSAECVYPPRAPQLPTRSQNYLKIDDYQINPLDALQWAIKTWWSELANNGVGTDTKYTAEMVAAGNLENYVNMAFDQTTLVGCGVETCKREGFTMVVCQYDKKIQEGDNIYEVGKTCSGCTSKKCDARGGLCAL</sequence>
<dbReference type="AlphaFoldDB" id="A0A0D6MAF7"/>
<evidence type="ECO:0000259" key="1">
    <source>
        <dbReference type="SMART" id="SM00198"/>
    </source>
</evidence>
<feature type="domain" description="SCP" evidence="1">
    <location>
        <begin position="483"/>
        <end position="622"/>
    </location>
</feature>
<dbReference type="InterPro" id="IPR035940">
    <property type="entry name" value="CAP_sf"/>
</dbReference>
<gene>
    <name evidence="2" type="ORF">ANCCEY_00327</name>
</gene>